<dbReference type="InterPro" id="IPR036397">
    <property type="entry name" value="RNaseH_sf"/>
</dbReference>
<comment type="caution">
    <text evidence="3">The sequence shown here is derived from an EMBL/GenBank/DDBJ whole genome shotgun (WGS) entry which is preliminary data.</text>
</comment>
<feature type="region of interest" description="Disordered" evidence="1">
    <location>
        <begin position="215"/>
        <end position="338"/>
    </location>
</feature>
<keyword evidence="4" id="KW-1185">Reference proteome</keyword>
<evidence type="ECO:0000259" key="2">
    <source>
        <dbReference type="Pfam" id="PF20499"/>
    </source>
</evidence>
<feature type="region of interest" description="Disordered" evidence="1">
    <location>
        <begin position="1"/>
        <end position="133"/>
    </location>
</feature>
<organism evidence="3 4">
    <name type="scientific">Boletus reticuloceps</name>
    <dbReference type="NCBI Taxonomy" id="495285"/>
    <lineage>
        <taxon>Eukaryota</taxon>
        <taxon>Fungi</taxon>
        <taxon>Dikarya</taxon>
        <taxon>Basidiomycota</taxon>
        <taxon>Agaricomycotina</taxon>
        <taxon>Agaricomycetes</taxon>
        <taxon>Agaricomycetidae</taxon>
        <taxon>Boletales</taxon>
        <taxon>Boletineae</taxon>
        <taxon>Boletaceae</taxon>
        <taxon>Boletoideae</taxon>
        <taxon>Boletus</taxon>
    </lineage>
</organism>
<gene>
    <name evidence="3" type="ORF">JVT61DRAFT_9996</name>
</gene>
<dbReference type="GO" id="GO:0003676">
    <property type="term" value="F:nucleic acid binding"/>
    <property type="evidence" value="ECO:0007669"/>
    <property type="project" value="InterPro"/>
</dbReference>
<proteinExistence type="predicted"/>
<feature type="compositionally biased region" description="Polar residues" evidence="1">
    <location>
        <begin position="81"/>
        <end position="92"/>
    </location>
</feature>
<dbReference type="Gene3D" id="3.30.420.10">
    <property type="entry name" value="Ribonuclease H-like superfamily/Ribonuclease H"/>
    <property type="match status" value="1"/>
</dbReference>
<accession>A0A8I3AEJ8</accession>
<dbReference type="InterPro" id="IPR012337">
    <property type="entry name" value="RNaseH-like_sf"/>
</dbReference>
<feature type="compositionally biased region" description="Polar residues" evidence="1">
    <location>
        <begin position="35"/>
        <end position="44"/>
    </location>
</feature>
<feature type="compositionally biased region" description="Polar residues" evidence="1">
    <location>
        <begin position="327"/>
        <end position="337"/>
    </location>
</feature>
<feature type="compositionally biased region" description="Acidic residues" evidence="1">
    <location>
        <begin position="280"/>
        <end position="294"/>
    </location>
</feature>
<name>A0A8I3AEJ8_9AGAM</name>
<dbReference type="Pfam" id="PF20499">
    <property type="entry name" value="DUF6729"/>
    <property type="match status" value="1"/>
</dbReference>
<evidence type="ECO:0000313" key="3">
    <source>
        <dbReference type="EMBL" id="KAG6379505.1"/>
    </source>
</evidence>
<protein>
    <recommendedName>
        <fullName evidence="2">DUF6729 domain-containing protein</fullName>
    </recommendedName>
</protein>
<dbReference type="SUPFAM" id="SSF53098">
    <property type="entry name" value="Ribonuclease H-like"/>
    <property type="match status" value="1"/>
</dbReference>
<dbReference type="OrthoDB" id="1920326at2759"/>
<evidence type="ECO:0000313" key="4">
    <source>
        <dbReference type="Proteomes" id="UP000683000"/>
    </source>
</evidence>
<sequence length="1583" mass="174207">MSEPVKRGRGRPKGSKNRPGTTNVGRPRKDGQPTRVRNTPVAEQSRQEHGRDSSSLVPMHSGAPQGAAHRSSAIEDIVTPTDASKNSNSESRNLPRAPQPVSSQDIMEVHSRSPSPELRRSADLRGAPSGPLHARVAGSEQGRLIFASGQLSVVKPPVSQCSAPTTPDHVVSEVVTPKSSLSLLTIRADHEASTDLPPDEPTTRGPVVPAVAPASQMGGTSTMAWGDHRASSDPHSTAQRSLPRLQRPPMKVISPSNVIMNPYGSDLSAAATADQGSQGSEDEDDGDDDSEVMAEEFMRTCDDEEVDEEDRSCFTETACPNGERPSPANQSQGSGARSSLPLWLTSEYQNLREWLNAEMSRSSKGMPACYERQSFYDGVENPFLTARMTFQLTAGIFHQPQFFIWLPHLLVDRIPCPSCLDAHRQPSLGSVVYLQKHGFVSSPRRVIDIDRNIYIVGFRYLCGHKVCRRSYQSWSPSIINVLPPLVASQFEFRLTYCSGLTSRLSTLLRESFHAGLGPCRFTTMIESFHYRRFDLLQRQFLEMVVDRSTRGSLSSCWTTTSPFGEFNDRDGYAGFVPRAPYFGHFYDMLVEESAWESQQLIASLPADILKQDHSFKAIKRMGKTEGASTFNAIFTTVNQYGEIRSMTFTPSKAQDGWGPVLSAMLPSLASFGHGPPKVVFTDNIRADKEKLLSIFPSLAEGVTPVPQPCVQDELVLPEDWSVVELTTTHQVNHRFSIIMNHHTTSIPVTVGFSMQWPVDTASCNVGCVGLIQISYQKTVYLIKSNAYLKVGMNIVSNFRRLHDDCTPTCQALPFAGQVDLAQMARERGAAQPGVVGITTLCSNVLRNHLSQDPSICVSSTWGQAQLPASFINQATLDVYAVWAVYMALKTVDASQPVSSATPGGTPVTMFAPDGRALARGVIALDRPATFKGINVTKTRAIMVVREVVVPAYLISGTLLQSGHPTALSNFGPVPFSIICQAGHLHTSPMPLPITVPGITTVTQTSHSSTAMGGVVAPPLEEPLCELNADEAPLTADMLSTDEAETGLQLPEQRVADSSTDLVAHDTISQLLLDIMNFDSECLNLVHTHILGDVWHLFHQFPISLHHGLRRPFTRALSAAIFLTNTNDKRAVEEVLRAQNMTYSAKLKSRPEWVLTRVRRYVPPPEILYSRVASVVKTYGPLQDTTTGQPLFNDKAWDVTKNILEHVRKGYYSDPPDVPLYFEVGKDAHGLTLYRCCRGTNNVEGGVHQNLICCFTSFNVSTRRAVGTQNRTGQRYIGHFDIPLKNCIAELRERTSHALHQDVGAGYGKWVNGNDYEHTKEIFGILPFDEATRQQTGMLPYNSAFTRDQNVRHPYLSKQQGTRFAVLPIHTQHERDLFRAKVATSQLFAGPNLPDFIAVARDMNAHADGHHAFYKLPEHLRAYYKTWQENTNEKTSVTLSNDAIERIRGLLMSQVGTPSSVLTTTPKPLVETIRAPTARPQTEANASAVMDQWQLTKVLTKHQLACSALQYRYGNQPEPAPVSASTSTLVQDAVVRKRRADADADAAGTAAKRSCRKARSCKSCQSIVCPGRWNVSKCAAKVSH</sequence>
<feature type="compositionally biased region" description="Basic and acidic residues" evidence="1">
    <location>
        <begin position="107"/>
        <end position="123"/>
    </location>
</feature>
<feature type="compositionally biased region" description="Basic residues" evidence="1">
    <location>
        <begin position="7"/>
        <end position="16"/>
    </location>
</feature>
<dbReference type="Proteomes" id="UP000683000">
    <property type="component" value="Unassembled WGS sequence"/>
</dbReference>
<dbReference type="EMBL" id="JAGFBS010000004">
    <property type="protein sequence ID" value="KAG6379505.1"/>
    <property type="molecule type" value="Genomic_DNA"/>
</dbReference>
<feature type="domain" description="DUF6729" evidence="2">
    <location>
        <begin position="393"/>
        <end position="537"/>
    </location>
</feature>
<dbReference type="PROSITE" id="PS50890">
    <property type="entry name" value="PUA"/>
    <property type="match status" value="1"/>
</dbReference>
<evidence type="ECO:0000256" key="1">
    <source>
        <dbReference type="SAM" id="MobiDB-lite"/>
    </source>
</evidence>
<reference evidence="3" key="1">
    <citation type="submission" date="2021-03" db="EMBL/GenBank/DDBJ databases">
        <title>Evolutionary innovations through gain and loss of genes in the ectomycorrhizal Boletales.</title>
        <authorList>
            <person name="Wu G."/>
            <person name="Miyauchi S."/>
            <person name="Morin E."/>
            <person name="Yang Z.-L."/>
            <person name="Xu J."/>
            <person name="Martin F.M."/>
        </authorList>
    </citation>
    <scope>NUCLEOTIDE SEQUENCE</scope>
    <source>
        <strain evidence="3">BR01</strain>
    </source>
</reference>
<dbReference type="InterPro" id="IPR046616">
    <property type="entry name" value="DUF6729"/>
</dbReference>